<protein>
    <submittedName>
        <fullName evidence="2">Uncharacterized protein</fullName>
    </submittedName>
</protein>
<proteinExistence type="predicted"/>
<feature type="region of interest" description="Disordered" evidence="1">
    <location>
        <begin position="37"/>
        <end position="65"/>
    </location>
</feature>
<dbReference type="EMBL" id="HBHJ01023119">
    <property type="protein sequence ID" value="CAD9701092.1"/>
    <property type="molecule type" value="Transcribed_RNA"/>
</dbReference>
<dbReference type="AlphaFoldDB" id="A0A7S2WR09"/>
<organism evidence="2">
    <name type="scientific">Rhizochromulina marina</name>
    <dbReference type="NCBI Taxonomy" id="1034831"/>
    <lineage>
        <taxon>Eukaryota</taxon>
        <taxon>Sar</taxon>
        <taxon>Stramenopiles</taxon>
        <taxon>Ochrophyta</taxon>
        <taxon>Dictyochophyceae</taxon>
        <taxon>Rhizochromulinales</taxon>
        <taxon>Rhizochromulina</taxon>
    </lineage>
</organism>
<evidence type="ECO:0000256" key="1">
    <source>
        <dbReference type="SAM" id="MobiDB-lite"/>
    </source>
</evidence>
<accession>A0A7S2WR09</accession>
<reference evidence="2" key="1">
    <citation type="submission" date="2021-01" db="EMBL/GenBank/DDBJ databases">
        <authorList>
            <person name="Corre E."/>
            <person name="Pelletier E."/>
            <person name="Niang G."/>
            <person name="Scheremetjew M."/>
            <person name="Finn R."/>
            <person name="Kale V."/>
            <person name="Holt S."/>
            <person name="Cochrane G."/>
            <person name="Meng A."/>
            <person name="Brown T."/>
            <person name="Cohen L."/>
        </authorList>
    </citation>
    <scope>NUCLEOTIDE SEQUENCE</scope>
    <source>
        <strain evidence="2">CCMP1243</strain>
    </source>
</reference>
<sequence>MDAIAASGLVKVLTDAASHANPLAVVFPGCYVDDPRAAGSATTRKRKRTAVGRPASYPSMNAWPPPEPPIAPSTAHTALPLWCTNGEPRDLAVPQAARTVVSTGTDPVAEDLGMLVVGPESCSIGTDPIHDPSMDVGTDPISSVSIGTDPMQELLSDPGAGDVALHISIGTDPIEEADWGALRDSFFSPRELVSTGTDPIMTATTPFL</sequence>
<gene>
    <name evidence="2" type="ORF">RMAR1173_LOCUS15218</name>
</gene>
<evidence type="ECO:0000313" key="2">
    <source>
        <dbReference type="EMBL" id="CAD9701092.1"/>
    </source>
</evidence>
<name>A0A7S2WR09_9STRA</name>